<evidence type="ECO:0000259" key="3">
    <source>
        <dbReference type="Pfam" id="PF01370"/>
    </source>
</evidence>
<dbReference type="AlphaFoldDB" id="A0A941BM27"/>
<keyword evidence="5" id="KW-1185">Reference proteome</keyword>
<evidence type="ECO:0000256" key="1">
    <source>
        <dbReference type="ARBA" id="ARBA00022857"/>
    </source>
</evidence>
<name>A0A941BM27_9BURK</name>
<accession>A0A941BM27</accession>
<dbReference type="PANTHER" id="PTHR43103">
    <property type="entry name" value="NUCLEOSIDE-DIPHOSPHATE-SUGAR EPIMERASE"/>
    <property type="match status" value="1"/>
</dbReference>
<dbReference type="Pfam" id="PF01370">
    <property type="entry name" value="Epimerase"/>
    <property type="match status" value="1"/>
</dbReference>
<dbReference type="InterPro" id="IPR036291">
    <property type="entry name" value="NAD(P)-bd_dom_sf"/>
</dbReference>
<dbReference type="SUPFAM" id="SSF51735">
    <property type="entry name" value="NAD(P)-binding Rossmann-fold domains"/>
    <property type="match status" value="1"/>
</dbReference>
<comment type="caution">
    <text evidence="4">The sequence shown here is derived from an EMBL/GenBank/DDBJ whole genome shotgun (WGS) entry which is preliminary data.</text>
</comment>
<dbReference type="InterPro" id="IPR050005">
    <property type="entry name" value="DenD"/>
</dbReference>
<dbReference type="Gene3D" id="3.90.25.10">
    <property type="entry name" value="UDP-galactose 4-epimerase, domain 1"/>
    <property type="match status" value="1"/>
</dbReference>
<evidence type="ECO:0000313" key="5">
    <source>
        <dbReference type="Proteomes" id="UP000676246"/>
    </source>
</evidence>
<reference evidence="4 5" key="1">
    <citation type="submission" date="2021-04" db="EMBL/GenBank/DDBJ databases">
        <title>The genome sequence of Ideonella sp. 3Y2.</title>
        <authorList>
            <person name="Liu Y."/>
        </authorList>
    </citation>
    <scope>NUCLEOTIDE SEQUENCE [LARGE SCALE GENOMIC DNA]</scope>
    <source>
        <strain evidence="4 5">3Y2</strain>
    </source>
</reference>
<dbReference type="InterPro" id="IPR001509">
    <property type="entry name" value="Epimerase_deHydtase"/>
</dbReference>
<dbReference type="Gene3D" id="3.40.50.720">
    <property type="entry name" value="NAD(P)-binding Rossmann-like Domain"/>
    <property type="match status" value="1"/>
</dbReference>
<keyword evidence="2" id="KW-0119">Carbohydrate metabolism</keyword>
<dbReference type="NCBIfam" id="NF043036">
    <property type="entry name" value="ErythonDh"/>
    <property type="match status" value="1"/>
</dbReference>
<evidence type="ECO:0000256" key="2">
    <source>
        <dbReference type="ARBA" id="ARBA00023277"/>
    </source>
</evidence>
<dbReference type="PANTHER" id="PTHR43103:SF3">
    <property type="entry name" value="ADP-L-GLYCERO-D-MANNO-HEPTOSE-6-EPIMERASE"/>
    <property type="match status" value="1"/>
</dbReference>
<keyword evidence="1" id="KW-0521">NADP</keyword>
<protein>
    <submittedName>
        <fullName evidence="4">NAD-dependent epimerase/dehydratase family protein</fullName>
    </submittedName>
</protein>
<sequence length="334" mass="34886">MRLLITGGAGFLGARLARELLASPQLAWGGDEPCGLTELWLTDQVPPPADLCEDPRVRVLSGDLLDLLDSGTLSLRGKDAVVHLAAAVSGDCERDLDLGLRSNIDTTRALLQAARAAGHAPLFVYASSVAVFGGEPGQPLPALIRDDTLPVPQGSYGVQKFIGEQLVADYGRRGLVRARTLRLMTVAIRPGRPNGAASGFLSGMVREPLAGLRASVPVPPHTAVALASPGNTIAGLLAALTCSHRDWGPRTALNLPALSTTVGEIAGALGRLAGPAALALLDWVPDARIGAIVSAWPSRFDTARAHALGLSPDASVDELLAQYVRENRSAVQWP</sequence>
<dbReference type="RefSeq" id="WP_210854840.1">
    <property type="nucleotide sequence ID" value="NZ_JAGQDD010000011.1"/>
</dbReference>
<gene>
    <name evidence="4" type="ORF">KAK03_15135</name>
</gene>
<dbReference type="EMBL" id="JAGQDD010000011">
    <property type="protein sequence ID" value="MBQ0931819.1"/>
    <property type="molecule type" value="Genomic_DNA"/>
</dbReference>
<evidence type="ECO:0000313" key="4">
    <source>
        <dbReference type="EMBL" id="MBQ0931819.1"/>
    </source>
</evidence>
<dbReference type="GO" id="GO:0016491">
    <property type="term" value="F:oxidoreductase activity"/>
    <property type="evidence" value="ECO:0007669"/>
    <property type="project" value="InterPro"/>
</dbReference>
<organism evidence="4 5">
    <name type="scientific">Ideonella alba</name>
    <dbReference type="NCBI Taxonomy" id="2824118"/>
    <lineage>
        <taxon>Bacteria</taxon>
        <taxon>Pseudomonadati</taxon>
        <taxon>Pseudomonadota</taxon>
        <taxon>Betaproteobacteria</taxon>
        <taxon>Burkholderiales</taxon>
        <taxon>Sphaerotilaceae</taxon>
        <taxon>Ideonella</taxon>
    </lineage>
</organism>
<dbReference type="Proteomes" id="UP000676246">
    <property type="component" value="Unassembled WGS sequence"/>
</dbReference>
<proteinExistence type="predicted"/>
<feature type="domain" description="NAD-dependent epimerase/dehydratase" evidence="3">
    <location>
        <begin position="4"/>
        <end position="212"/>
    </location>
</feature>